<dbReference type="Proteomes" id="UP001157017">
    <property type="component" value="Unassembled WGS sequence"/>
</dbReference>
<dbReference type="EMBL" id="BSUZ01000001">
    <property type="protein sequence ID" value="GMA86231.1"/>
    <property type="molecule type" value="Genomic_DNA"/>
</dbReference>
<protein>
    <submittedName>
        <fullName evidence="1">Uncharacterized protein</fullName>
    </submittedName>
</protein>
<evidence type="ECO:0000313" key="1">
    <source>
        <dbReference type="EMBL" id="GMA86231.1"/>
    </source>
</evidence>
<name>A0ABQ6JDG8_9ACTN</name>
<organism evidence="1 2">
    <name type="scientific">Angustibacter aerolatus</name>
    <dbReference type="NCBI Taxonomy" id="1162965"/>
    <lineage>
        <taxon>Bacteria</taxon>
        <taxon>Bacillati</taxon>
        <taxon>Actinomycetota</taxon>
        <taxon>Actinomycetes</taxon>
        <taxon>Kineosporiales</taxon>
        <taxon>Kineosporiaceae</taxon>
    </lineage>
</organism>
<proteinExistence type="predicted"/>
<accession>A0ABQ6JDG8</accession>
<sequence>MNAPATTTRAPSGVATIALTRLSADGFHGSRPPAVSKAASRARPVPLALLNDPPA</sequence>
<reference evidence="2" key="1">
    <citation type="journal article" date="2019" name="Int. J. Syst. Evol. Microbiol.">
        <title>The Global Catalogue of Microorganisms (GCM) 10K type strain sequencing project: providing services to taxonomists for standard genome sequencing and annotation.</title>
        <authorList>
            <consortium name="The Broad Institute Genomics Platform"/>
            <consortium name="The Broad Institute Genome Sequencing Center for Infectious Disease"/>
            <person name="Wu L."/>
            <person name="Ma J."/>
        </authorList>
    </citation>
    <scope>NUCLEOTIDE SEQUENCE [LARGE SCALE GENOMIC DNA]</scope>
    <source>
        <strain evidence="2">NBRC 108730</strain>
    </source>
</reference>
<gene>
    <name evidence="1" type="ORF">GCM10025868_14810</name>
</gene>
<keyword evidence="2" id="KW-1185">Reference proteome</keyword>
<comment type="caution">
    <text evidence="1">The sequence shown here is derived from an EMBL/GenBank/DDBJ whole genome shotgun (WGS) entry which is preliminary data.</text>
</comment>
<evidence type="ECO:0000313" key="2">
    <source>
        <dbReference type="Proteomes" id="UP001157017"/>
    </source>
</evidence>